<keyword evidence="10" id="KW-0813">Transport</keyword>
<evidence type="ECO:0000256" key="4">
    <source>
        <dbReference type="ARBA" id="ARBA00022519"/>
    </source>
</evidence>
<keyword evidence="5" id="KW-0132">Cell division</keyword>
<dbReference type="EMBL" id="CP018889">
    <property type="protein sequence ID" value="AUI70389.1"/>
    <property type="molecule type" value="Genomic_DNA"/>
</dbReference>
<keyword evidence="4" id="KW-0997">Cell inner membrane</keyword>
<dbReference type="GO" id="GO:0015031">
    <property type="term" value="P:protein transport"/>
    <property type="evidence" value="ECO:0007669"/>
    <property type="project" value="UniProtKB-KW"/>
</dbReference>
<dbReference type="STRING" id="288004.AL038_06390"/>
<reference evidence="13" key="1">
    <citation type="submission" date="2016-12" db="EMBL/GenBank/DDBJ databases">
        <title>Complete Genome Sequence of Beggiatoa leptomitiformis D-401.</title>
        <authorList>
            <person name="Fomenkov A."/>
            <person name="Vincze T."/>
            <person name="Grabovich M."/>
            <person name="Anton B.P."/>
            <person name="Dubinina G."/>
            <person name="Orlova M."/>
            <person name="Belousova E."/>
            <person name="Roberts R.J."/>
        </authorList>
    </citation>
    <scope>NUCLEOTIDE SEQUENCE [LARGE SCALE GENOMIC DNA]</scope>
    <source>
        <strain evidence="13">D-401</strain>
    </source>
</reference>
<evidence type="ECO:0000256" key="7">
    <source>
        <dbReference type="ARBA" id="ARBA00022989"/>
    </source>
</evidence>
<dbReference type="GO" id="GO:0005886">
    <property type="term" value="C:plasma membrane"/>
    <property type="evidence" value="ECO:0007669"/>
    <property type="project" value="UniProtKB-SubCell"/>
</dbReference>
<gene>
    <name evidence="12" type="primary">tolR</name>
    <name evidence="12" type="ORF">BLE401_17915</name>
</gene>
<evidence type="ECO:0000256" key="5">
    <source>
        <dbReference type="ARBA" id="ARBA00022618"/>
    </source>
</evidence>
<comment type="similarity">
    <text evidence="2 10">Belongs to the ExbD/TolR family.</text>
</comment>
<keyword evidence="6 10" id="KW-0812">Transmembrane</keyword>
<dbReference type="PANTHER" id="PTHR30558:SF7">
    <property type="entry name" value="TOL-PAL SYSTEM PROTEIN TOLR"/>
    <property type="match status" value="1"/>
</dbReference>
<dbReference type="AlphaFoldDB" id="A0A2N9YIY2"/>
<dbReference type="KEGG" id="blep:AL038_06390"/>
<evidence type="ECO:0000256" key="8">
    <source>
        <dbReference type="ARBA" id="ARBA00023136"/>
    </source>
</evidence>
<dbReference type="Proteomes" id="UP000234271">
    <property type="component" value="Chromosome"/>
</dbReference>
<dbReference type="InterPro" id="IPR003400">
    <property type="entry name" value="ExbD"/>
</dbReference>
<keyword evidence="8 11" id="KW-0472">Membrane</keyword>
<keyword evidence="9" id="KW-0131">Cell cycle</keyword>
<dbReference type="PANTHER" id="PTHR30558">
    <property type="entry name" value="EXBD MEMBRANE COMPONENT OF PMF-DRIVEN MACROMOLECULE IMPORT SYSTEM"/>
    <property type="match status" value="1"/>
</dbReference>
<feature type="transmembrane region" description="Helical" evidence="11">
    <location>
        <begin position="16"/>
        <end position="37"/>
    </location>
</feature>
<comment type="subcellular location">
    <subcellularLocation>
        <location evidence="1">Cell membrane</location>
        <topology evidence="1">Single-pass membrane protein</topology>
    </subcellularLocation>
    <subcellularLocation>
        <location evidence="10">Cell membrane</location>
        <topology evidence="10">Single-pass type II membrane protein</topology>
    </subcellularLocation>
</comment>
<keyword evidence="7 11" id="KW-1133">Transmembrane helix</keyword>
<dbReference type="Pfam" id="PF02472">
    <property type="entry name" value="ExbD"/>
    <property type="match status" value="1"/>
</dbReference>
<keyword evidence="3" id="KW-1003">Cell membrane</keyword>
<dbReference type="RefSeq" id="WP_062150640.1">
    <property type="nucleotide sequence ID" value="NZ_CP012373.2"/>
</dbReference>
<evidence type="ECO:0000313" key="13">
    <source>
        <dbReference type="Proteomes" id="UP000234271"/>
    </source>
</evidence>
<dbReference type="NCBIfam" id="TIGR02801">
    <property type="entry name" value="tolR"/>
    <property type="match status" value="1"/>
</dbReference>
<evidence type="ECO:0000256" key="2">
    <source>
        <dbReference type="ARBA" id="ARBA00005811"/>
    </source>
</evidence>
<dbReference type="OrthoDB" id="9798629at2"/>
<evidence type="ECO:0000256" key="1">
    <source>
        <dbReference type="ARBA" id="ARBA00004162"/>
    </source>
</evidence>
<keyword evidence="13" id="KW-1185">Reference proteome</keyword>
<dbReference type="GO" id="GO:0022857">
    <property type="term" value="F:transmembrane transporter activity"/>
    <property type="evidence" value="ECO:0007669"/>
    <property type="project" value="InterPro"/>
</dbReference>
<organism evidence="12 13">
    <name type="scientific">Beggiatoa leptomitoformis</name>
    <dbReference type="NCBI Taxonomy" id="288004"/>
    <lineage>
        <taxon>Bacteria</taxon>
        <taxon>Pseudomonadati</taxon>
        <taxon>Pseudomonadota</taxon>
        <taxon>Gammaproteobacteria</taxon>
        <taxon>Thiotrichales</taxon>
        <taxon>Thiotrichaceae</taxon>
        <taxon>Beggiatoa</taxon>
    </lineage>
</organism>
<keyword evidence="10" id="KW-0653">Protein transport</keyword>
<evidence type="ECO:0000256" key="10">
    <source>
        <dbReference type="RuleBase" id="RU003879"/>
    </source>
</evidence>
<evidence type="ECO:0000256" key="11">
    <source>
        <dbReference type="SAM" id="Phobius"/>
    </source>
</evidence>
<dbReference type="Gene3D" id="3.30.420.270">
    <property type="match status" value="1"/>
</dbReference>
<dbReference type="InterPro" id="IPR014168">
    <property type="entry name" value="Tol-Pal_TolR"/>
</dbReference>
<sequence>MSRLRRRKHRMAEMNVVPYIDVMLVLLIIFMITSPLLTQGVNVNLPKVNKGTQTLETSQLGSMVIVSIDPLGQLHLQQEDAVISQEILESRVESLVDSIRQKGEKAKVYVRGDANTQYGKIIDVMAMLKANGIEEVSLVTQKQ</sequence>
<evidence type="ECO:0000256" key="3">
    <source>
        <dbReference type="ARBA" id="ARBA00022475"/>
    </source>
</evidence>
<name>A0A2N9YIY2_9GAMM</name>
<protein>
    <submittedName>
        <fullName evidence="12">Protein TolR</fullName>
    </submittedName>
</protein>
<evidence type="ECO:0000256" key="9">
    <source>
        <dbReference type="ARBA" id="ARBA00023306"/>
    </source>
</evidence>
<evidence type="ECO:0000256" key="6">
    <source>
        <dbReference type="ARBA" id="ARBA00022692"/>
    </source>
</evidence>
<dbReference type="GO" id="GO:0051301">
    <property type="term" value="P:cell division"/>
    <property type="evidence" value="ECO:0007669"/>
    <property type="project" value="UniProtKB-KW"/>
</dbReference>
<accession>A0A2N9YIY2</accession>
<evidence type="ECO:0000313" key="12">
    <source>
        <dbReference type="EMBL" id="AUI70389.1"/>
    </source>
</evidence>
<proteinExistence type="inferred from homology"/>